<dbReference type="InterPro" id="IPR042099">
    <property type="entry name" value="ANL_N_sf"/>
</dbReference>
<dbReference type="AlphaFoldDB" id="A0A1Z5HUV9"/>
<dbReference type="RefSeq" id="WP_088554463.1">
    <property type="nucleotide sequence ID" value="NZ_BDGJ01000125.1"/>
</dbReference>
<reference evidence="2" key="1">
    <citation type="journal article" date="2017" name="Appl. Environ. Microbiol.">
        <title>Genomic Analysis of Calderihabitans maritimus KKC1, a Thermophilic, Hydrogenogenic, Carboxydotrophic Bacterium Isolated from Marine Sediment.</title>
        <authorList>
            <person name="Omae K."/>
            <person name="Yoneda Y."/>
            <person name="Fukuyama Y."/>
            <person name="Yoshida T."/>
            <person name="Sako Y."/>
        </authorList>
    </citation>
    <scope>NUCLEOTIDE SEQUENCE [LARGE SCALE GENOMIC DNA]</scope>
    <source>
        <strain evidence="2">KKC1</strain>
    </source>
</reference>
<dbReference type="InterPro" id="IPR053158">
    <property type="entry name" value="CapK_Type1_Caps_Biosynth"/>
</dbReference>
<name>A0A1Z5HUV9_9FIRM</name>
<gene>
    <name evidence="1" type="ORF">KKC1_24390</name>
</gene>
<dbReference type="PANTHER" id="PTHR36932">
    <property type="entry name" value="CAPSULAR POLYSACCHARIDE BIOSYNTHESIS PROTEIN"/>
    <property type="match status" value="1"/>
</dbReference>
<dbReference type="Gene3D" id="3.40.50.12780">
    <property type="entry name" value="N-terminal domain of ligase-like"/>
    <property type="match status" value="1"/>
</dbReference>
<organism evidence="1 2">
    <name type="scientific">Calderihabitans maritimus</name>
    <dbReference type="NCBI Taxonomy" id="1246530"/>
    <lineage>
        <taxon>Bacteria</taxon>
        <taxon>Bacillati</taxon>
        <taxon>Bacillota</taxon>
        <taxon>Clostridia</taxon>
        <taxon>Neomoorellales</taxon>
        <taxon>Calderihabitantaceae</taxon>
        <taxon>Calderihabitans</taxon>
    </lineage>
</organism>
<evidence type="ECO:0000313" key="2">
    <source>
        <dbReference type="Proteomes" id="UP000197032"/>
    </source>
</evidence>
<proteinExistence type="predicted"/>
<evidence type="ECO:0000313" key="1">
    <source>
        <dbReference type="EMBL" id="GAW93302.1"/>
    </source>
</evidence>
<dbReference type="PANTHER" id="PTHR36932:SF1">
    <property type="entry name" value="CAPSULAR POLYSACCHARIDE BIOSYNTHESIS PROTEIN"/>
    <property type="match status" value="1"/>
</dbReference>
<keyword evidence="2" id="KW-1185">Reference proteome</keyword>
<sequence>MEAWRAVGSWLADVFLWLRGFPVRRTASFLMSSQWWEPEELKRYQDELLRRLIRHAYDNVPYYREVMQQRKLTPADFNGVEDLVKLPVLSKDEVRKNYHRLEARDCRGERFIRTTGGTTGEPLRVVTDKHTGVWSAAAFRRGYSWAGYRPGSGLAKLTGGSLGPGKETWRQRLRSWLTGEIFLPAFELSRENVKLYVEKIKNRRVRFLRGYTSTVYQLATLIREAGLRLTLEAVFTTAETIHPFQRQTIIETFGCPVFDGYGCGEINSVAFECEEHRGLHISQENVVVECLRGGERVKAGEMGKVTLTDLRNYAMPIIRYQNDDLASFATEPCSCGRGLPLLEKIHGRSNDFLVAADGRLVSGSFIPHLFRHTCGIRQVQVEQAEDRTLTIRMVKGPAWSLEEEKMVVQLLQKYLGGLEMHLEYVPEILPTPSGKLKFVISRAAEQIF</sequence>
<comment type="caution">
    <text evidence="1">The sequence shown here is derived from an EMBL/GenBank/DDBJ whole genome shotgun (WGS) entry which is preliminary data.</text>
</comment>
<dbReference type="Proteomes" id="UP000197032">
    <property type="component" value="Unassembled WGS sequence"/>
</dbReference>
<protein>
    <recommendedName>
        <fullName evidence="3">Coenzyme F390 synthetase</fullName>
    </recommendedName>
</protein>
<accession>A0A1Z5HUV9</accession>
<dbReference type="OrthoDB" id="580775at2"/>
<evidence type="ECO:0008006" key="3">
    <source>
        <dbReference type="Google" id="ProtNLM"/>
    </source>
</evidence>
<dbReference type="SUPFAM" id="SSF56801">
    <property type="entry name" value="Acetyl-CoA synthetase-like"/>
    <property type="match status" value="1"/>
</dbReference>
<dbReference type="EMBL" id="BDGJ01000125">
    <property type="protein sequence ID" value="GAW93302.1"/>
    <property type="molecule type" value="Genomic_DNA"/>
</dbReference>